<dbReference type="InterPro" id="IPR005151">
    <property type="entry name" value="Tail-specific_protease"/>
</dbReference>
<dbReference type="InterPro" id="IPR029045">
    <property type="entry name" value="ClpP/crotonase-like_dom_sf"/>
</dbReference>
<evidence type="ECO:0000256" key="2">
    <source>
        <dbReference type="ARBA" id="ARBA00022670"/>
    </source>
</evidence>
<gene>
    <name evidence="7" type="ORF">HQ47_10735</name>
</gene>
<feature type="domain" description="PDZ" evidence="6">
    <location>
        <begin position="85"/>
        <end position="160"/>
    </location>
</feature>
<dbReference type="eggNOG" id="COG0793">
    <property type="taxonomic scope" value="Bacteria"/>
</dbReference>
<dbReference type="GO" id="GO:0008236">
    <property type="term" value="F:serine-type peptidase activity"/>
    <property type="evidence" value="ECO:0007669"/>
    <property type="project" value="UniProtKB-KW"/>
</dbReference>
<dbReference type="Pfam" id="PF03572">
    <property type="entry name" value="Peptidase_S41"/>
    <property type="match status" value="1"/>
</dbReference>
<dbReference type="PANTHER" id="PTHR32060">
    <property type="entry name" value="TAIL-SPECIFIC PROTEASE"/>
    <property type="match status" value="1"/>
</dbReference>
<evidence type="ECO:0000256" key="3">
    <source>
        <dbReference type="ARBA" id="ARBA00022801"/>
    </source>
</evidence>
<dbReference type="SUPFAM" id="SSF52096">
    <property type="entry name" value="ClpP/crotonase"/>
    <property type="match status" value="1"/>
</dbReference>
<dbReference type="CDD" id="cd07560">
    <property type="entry name" value="Peptidase_S41_CPP"/>
    <property type="match status" value="1"/>
</dbReference>
<dbReference type="STRING" id="28115.HQ47_10735"/>
<dbReference type="GO" id="GO:0006508">
    <property type="term" value="P:proteolysis"/>
    <property type="evidence" value="ECO:0007669"/>
    <property type="project" value="UniProtKB-KW"/>
</dbReference>
<organism evidence="7 8">
    <name type="scientific">Porphyromonas macacae</name>
    <dbReference type="NCBI Taxonomy" id="28115"/>
    <lineage>
        <taxon>Bacteria</taxon>
        <taxon>Pseudomonadati</taxon>
        <taxon>Bacteroidota</taxon>
        <taxon>Bacteroidia</taxon>
        <taxon>Bacteroidales</taxon>
        <taxon>Porphyromonadaceae</taxon>
        <taxon>Porphyromonas</taxon>
    </lineage>
</organism>
<dbReference type="Gene3D" id="2.30.42.10">
    <property type="match status" value="1"/>
</dbReference>
<dbReference type="Pfam" id="PF13180">
    <property type="entry name" value="PDZ_2"/>
    <property type="match status" value="1"/>
</dbReference>
<comment type="similarity">
    <text evidence="1 5">Belongs to the peptidase S41A family.</text>
</comment>
<evidence type="ECO:0000256" key="5">
    <source>
        <dbReference type="RuleBase" id="RU004404"/>
    </source>
</evidence>
<dbReference type="GO" id="GO:0030288">
    <property type="term" value="C:outer membrane-bounded periplasmic space"/>
    <property type="evidence" value="ECO:0007669"/>
    <property type="project" value="TreeGrafter"/>
</dbReference>
<comment type="caution">
    <text evidence="7">The sequence shown here is derived from an EMBL/GenBank/DDBJ whole genome shotgun (WGS) entry which is preliminary data.</text>
</comment>
<dbReference type="Gene3D" id="3.90.226.10">
    <property type="entry name" value="2-enoyl-CoA Hydratase, Chain A, domain 1"/>
    <property type="match status" value="1"/>
</dbReference>
<reference evidence="7 8" key="1">
    <citation type="submission" date="2014-09" db="EMBL/GenBank/DDBJ databases">
        <title>Draft Genome Sequence of Porphyromonas macacae COT-192_OH2859.</title>
        <authorList>
            <person name="Wallis C."/>
            <person name="Deusch O."/>
            <person name="O'Flynn C."/>
            <person name="Davis I."/>
            <person name="Horsfall A."/>
            <person name="Kirkwood N."/>
            <person name="Harris S."/>
            <person name="Eisen J.A."/>
            <person name="Coil D.A."/>
            <person name="Darling A.E."/>
            <person name="Jospin G."/>
            <person name="Alexiev A."/>
        </authorList>
    </citation>
    <scope>NUCLEOTIDE SEQUENCE [LARGE SCALE GENOMIC DNA]</scope>
    <source>
        <strain evidence="8">COT-192 OH2859</strain>
    </source>
</reference>
<evidence type="ECO:0000256" key="4">
    <source>
        <dbReference type="ARBA" id="ARBA00022825"/>
    </source>
</evidence>
<dbReference type="InterPro" id="IPR001478">
    <property type="entry name" value="PDZ"/>
</dbReference>
<dbReference type="InterPro" id="IPR004447">
    <property type="entry name" value="Peptidase_S41A"/>
</dbReference>
<dbReference type="SUPFAM" id="SSF50156">
    <property type="entry name" value="PDZ domain-like"/>
    <property type="match status" value="1"/>
</dbReference>
<dbReference type="PANTHER" id="PTHR32060:SF30">
    <property type="entry name" value="CARBOXY-TERMINAL PROCESSING PROTEASE CTPA"/>
    <property type="match status" value="1"/>
</dbReference>
<evidence type="ECO:0000256" key="1">
    <source>
        <dbReference type="ARBA" id="ARBA00009179"/>
    </source>
</evidence>
<proteinExistence type="inferred from homology"/>
<dbReference type="CDD" id="cd06782">
    <property type="entry name" value="cpPDZ_CPP-like"/>
    <property type="match status" value="1"/>
</dbReference>
<dbReference type="Proteomes" id="UP000030103">
    <property type="component" value="Unassembled WGS sequence"/>
</dbReference>
<dbReference type="PROSITE" id="PS50106">
    <property type="entry name" value="PDZ"/>
    <property type="match status" value="1"/>
</dbReference>
<dbReference type="RefSeq" id="WP_036875322.1">
    <property type="nucleotide sequence ID" value="NZ_JBGYTE010000044.1"/>
</dbReference>
<dbReference type="AlphaFoldDB" id="A0A0A2E4P0"/>
<keyword evidence="4 5" id="KW-0720">Serine protease</keyword>
<dbReference type="SMART" id="SM00228">
    <property type="entry name" value="PDZ"/>
    <property type="match status" value="1"/>
</dbReference>
<dbReference type="GO" id="GO:0007165">
    <property type="term" value="P:signal transduction"/>
    <property type="evidence" value="ECO:0007669"/>
    <property type="project" value="TreeGrafter"/>
</dbReference>
<dbReference type="EMBL" id="JRFA01000031">
    <property type="protein sequence ID" value="KGN72400.1"/>
    <property type="molecule type" value="Genomic_DNA"/>
</dbReference>
<dbReference type="SMART" id="SM00245">
    <property type="entry name" value="TSPc"/>
    <property type="match status" value="1"/>
</dbReference>
<evidence type="ECO:0000313" key="7">
    <source>
        <dbReference type="EMBL" id="KGN72400.1"/>
    </source>
</evidence>
<keyword evidence="3 5" id="KW-0378">Hydrolase</keyword>
<evidence type="ECO:0000259" key="6">
    <source>
        <dbReference type="PROSITE" id="PS50106"/>
    </source>
</evidence>
<keyword evidence="8" id="KW-1185">Reference proteome</keyword>
<dbReference type="GO" id="GO:0004175">
    <property type="term" value="F:endopeptidase activity"/>
    <property type="evidence" value="ECO:0007669"/>
    <property type="project" value="TreeGrafter"/>
</dbReference>
<name>A0A0A2E4P0_9PORP</name>
<protein>
    <submittedName>
        <fullName evidence="7">Peptidase S41</fullName>
    </submittedName>
</protein>
<accession>A0A0A2E4P0</accession>
<evidence type="ECO:0000313" key="8">
    <source>
        <dbReference type="Proteomes" id="UP000030103"/>
    </source>
</evidence>
<dbReference type="NCBIfam" id="TIGR00225">
    <property type="entry name" value="prc"/>
    <property type="match status" value="1"/>
</dbReference>
<keyword evidence="2 5" id="KW-0645">Protease</keyword>
<dbReference type="Gene3D" id="3.30.750.44">
    <property type="match status" value="1"/>
</dbReference>
<sequence>MTRRNFWRGMLLFLCAAAVYSLGHYVGGLSERRSLRGGKLDRVMKLIRTAYVDTVDIDKLESDAIPMVLSHLDPHSAYLSKELNTSEVEKLDGSFSGIGVQFNTVLDTPVVVKVIPGGPSERAGIQAGDRILRADGFPLFGEKLDNKEIISKLKGPRKSVVKLDILREGKSVEAKVLRDDVPVPTVEASYMATPGVLFVKLNGWGLQTHGEVLTSYAKHKPEGVKGIVIDLRNNGGGYLEAATSLSSEFLPKDKLILYADGNAFSRQDIRSTRDGLLKDVPLVVLLDEFSASSSEIFAGAMQDHDRALIVGRRSFGKGLVQRPFMLPDSSVVRLTVARYYTPSGRCIQKQYDPENYDQYVRDIQDRYLHGELFNADSIRFNDSLRYFTEGKRVVYGGGGITPDVFVPRDSSGITSYYIRLIDSEILPKFAFLYADGNRAMLSQAKNVEELTAMLDAQGVLYKLTAFAQKENIQMRTTLFKRSFELLRTNLYALIADYFFDREGLYRIMYEKDEALSKAIDAINAGKTYPVMSEDKKKILPGKGV</sequence>
<dbReference type="InterPro" id="IPR036034">
    <property type="entry name" value="PDZ_sf"/>
</dbReference>